<keyword evidence="4" id="KW-0067">ATP-binding</keyword>
<evidence type="ECO:0000313" key="10">
    <source>
        <dbReference type="EMBL" id="MFD2758177.1"/>
    </source>
</evidence>
<keyword evidence="11" id="KW-1185">Reference proteome</keyword>
<evidence type="ECO:0000256" key="3">
    <source>
        <dbReference type="ARBA" id="ARBA00022741"/>
    </source>
</evidence>
<dbReference type="PROSITE" id="PS00675">
    <property type="entry name" value="SIGMA54_INTERACT_1"/>
    <property type="match status" value="1"/>
</dbReference>
<dbReference type="Pfam" id="PF00005">
    <property type="entry name" value="ABC_tran"/>
    <property type="match status" value="1"/>
</dbReference>
<dbReference type="SUPFAM" id="SSF52540">
    <property type="entry name" value="P-loop containing nucleoside triphosphate hydrolases"/>
    <property type="match status" value="1"/>
</dbReference>
<protein>
    <submittedName>
        <fullName evidence="10">Thiol reductant ABC exporter subunit CydC</fullName>
    </submittedName>
</protein>
<dbReference type="NCBIfam" id="TIGR02868">
    <property type="entry name" value="CydC"/>
    <property type="match status" value="1"/>
</dbReference>
<comment type="caution">
    <text evidence="10">The sequence shown here is derived from an EMBL/GenBank/DDBJ whole genome shotgun (WGS) entry which is preliminary data.</text>
</comment>
<feature type="transmembrane region" description="Helical" evidence="7">
    <location>
        <begin position="176"/>
        <end position="196"/>
    </location>
</feature>
<feature type="transmembrane region" description="Helical" evidence="7">
    <location>
        <begin position="151"/>
        <end position="170"/>
    </location>
</feature>
<evidence type="ECO:0000256" key="2">
    <source>
        <dbReference type="ARBA" id="ARBA00022692"/>
    </source>
</evidence>
<keyword evidence="5 7" id="KW-1133">Transmembrane helix</keyword>
<dbReference type="PROSITE" id="PS00211">
    <property type="entry name" value="ABC_TRANSPORTER_1"/>
    <property type="match status" value="1"/>
</dbReference>
<feature type="transmembrane region" description="Helical" evidence="7">
    <location>
        <begin position="252"/>
        <end position="277"/>
    </location>
</feature>
<sequence length="560" mass="60126">MSGRHLTQRLFPGMRDDEARVLAAALPSARRLWPAIAWGVLWGICVVALLATSAFLITRASLIIHILWLGWAIVAVRMFAIGRGVFRYLRQLQGHDASFRQLAELRVNLLDRLIPIAPAGLASTRRGDLLARVVDDVDELQFYPLRVVEPLVTALIVAALTVLGVGLVSWPVALALLVGLVASLIVATAAQLALAGRADREVAPLRSELSDRIHDTLTNLATLRAYDALDEQLAKVRAADERLRRALVRRSVGEGVVTGTFTVFAGLVVAAALALGIDPVVRGELIPEYLTLLALVPLALFEVFAQVPLAVAAWRRVRVSAQRVASAAPSEVPPELPQEYEGGAALPDGPLELELRDFAVRWPHADRPVVEGLDLRIPAGSRLLVTGESGAGKTTFANGLVRLLDYRGGYRIGGVEAREISPTDLRRGVGLIEQRAHLFDESIRQNLLFANTEATDARLTDALDRVGLGAWVRERGGLDAPVGERGALVSGGQAQRIALARALLADFRVLILDEPTANVDPGRADSLVADLLGATAGSHTVVLISHTPVDPALIDATLRL</sequence>
<dbReference type="InterPro" id="IPR011527">
    <property type="entry name" value="ABC1_TM_dom"/>
</dbReference>
<dbReference type="PANTHER" id="PTHR24221:SF654">
    <property type="entry name" value="ATP-BINDING CASSETTE SUB-FAMILY B MEMBER 6"/>
    <property type="match status" value="1"/>
</dbReference>
<dbReference type="PROSITE" id="PS50893">
    <property type="entry name" value="ABC_TRANSPORTER_2"/>
    <property type="match status" value="1"/>
</dbReference>
<gene>
    <name evidence="10" type="primary">cydC</name>
    <name evidence="10" type="ORF">ACFSW7_07275</name>
</gene>
<dbReference type="InterPro" id="IPR017871">
    <property type="entry name" value="ABC_transporter-like_CS"/>
</dbReference>
<evidence type="ECO:0000256" key="1">
    <source>
        <dbReference type="ARBA" id="ARBA00004651"/>
    </source>
</evidence>
<dbReference type="SMART" id="SM00382">
    <property type="entry name" value="AAA"/>
    <property type="match status" value="1"/>
</dbReference>
<dbReference type="InterPro" id="IPR039421">
    <property type="entry name" value="Type_1_exporter"/>
</dbReference>
<dbReference type="InterPro" id="IPR025662">
    <property type="entry name" value="Sigma_54_int_dom_ATP-bd_1"/>
</dbReference>
<dbReference type="Proteomes" id="UP001597492">
    <property type="component" value="Unassembled WGS sequence"/>
</dbReference>
<dbReference type="InterPro" id="IPR036640">
    <property type="entry name" value="ABC1_TM_sf"/>
</dbReference>
<comment type="subcellular location">
    <subcellularLocation>
        <location evidence="1">Cell membrane</location>
        <topology evidence="1">Multi-pass membrane protein</topology>
    </subcellularLocation>
</comment>
<evidence type="ECO:0000313" key="11">
    <source>
        <dbReference type="Proteomes" id="UP001597492"/>
    </source>
</evidence>
<dbReference type="Pfam" id="PF00664">
    <property type="entry name" value="ABC_membrane"/>
    <property type="match status" value="1"/>
</dbReference>
<organism evidence="10 11">
    <name type="scientific">Gulosibacter faecalis</name>
    <dbReference type="NCBI Taxonomy" id="272240"/>
    <lineage>
        <taxon>Bacteria</taxon>
        <taxon>Bacillati</taxon>
        <taxon>Actinomycetota</taxon>
        <taxon>Actinomycetes</taxon>
        <taxon>Micrococcales</taxon>
        <taxon>Microbacteriaceae</taxon>
        <taxon>Gulosibacter</taxon>
    </lineage>
</organism>
<dbReference type="PROSITE" id="PS50929">
    <property type="entry name" value="ABC_TM1F"/>
    <property type="match status" value="1"/>
</dbReference>
<evidence type="ECO:0000256" key="5">
    <source>
        <dbReference type="ARBA" id="ARBA00022989"/>
    </source>
</evidence>
<evidence type="ECO:0000256" key="4">
    <source>
        <dbReference type="ARBA" id="ARBA00022840"/>
    </source>
</evidence>
<dbReference type="InterPro" id="IPR027417">
    <property type="entry name" value="P-loop_NTPase"/>
</dbReference>
<dbReference type="EMBL" id="JBHUNE010000006">
    <property type="protein sequence ID" value="MFD2758177.1"/>
    <property type="molecule type" value="Genomic_DNA"/>
</dbReference>
<keyword evidence="6 7" id="KW-0472">Membrane</keyword>
<dbReference type="Gene3D" id="3.40.50.300">
    <property type="entry name" value="P-loop containing nucleotide triphosphate hydrolases"/>
    <property type="match status" value="1"/>
</dbReference>
<dbReference type="CDD" id="cd03228">
    <property type="entry name" value="ABCC_MRP_Like"/>
    <property type="match status" value="1"/>
</dbReference>
<proteinExistence type="predicted"/>
<reference evidence="11" key="1">
    <citation type="journal article" date="2019" name="Int. J. Syst. Evol. Microbiol.">
        <title>The Global Catalogue of Microorganisms (GCM) 10K type strain sequencing project: providing services to taxonomists for standard genome sequencing and annotation.</title>
        <authorList>
            <consortium name="The Broad Institute Genomics Platform"/>
            <consortium name="The Broad Institute Genome Sequencing Center for Infectious Disease"/>
            <person name="Wu L."/>
            <person name="Ma J."/>
        </authorList>
    </citation>
    <scope>NUCLEOTIDE SEQUENCE [LARGE SCALE GENOMIC DNA]</scope>
    <source>
        <strain evidence="11">TISTR 1514</strain>
    </source>
</reference>
<dbReference type="Gene3D" id="1.20.1560.10">
    <property type="entry name" value="ABC transporter type 1, transmembrane domain"/>
    <property type="match status" value="1"/>
</dbReference>
<feature type="transmembrane region" description="Helical" evidence="7">
    <location>
        <begin position="62"/>
        <end position="80"/>
    </location>
</feature>
<dbReference type="InterPro" id="IPR014223">
    <property type="entry name" value="ABC_CydC/D"/>
</dbReference>
<evidence type="ECO:0000256" key="7">
    <source>
        <dbReference type="SAM" id="Phobius"/>
    </source>
</evidence>
<evidence type="ECO:0000259" key="9">
    <source>
        <dbReference type="PROSITE" id="PS50929"/>
    </source>
</evidence>
<dbReference type="RefSeq" id="WP_019618629.1">
    <property type="nucleotide sequence ID" value="NZ_JBHUNE010000006.1"/>
</dbReference>
<feature type="transmembrane region" description="Helical" evidence="7">
    <location>
        <begin position="289"/>
        <end position="314"/>
    </location>
</feature>
<evidence type="ECO:0000256" key="6">
    <source>
        <dbReference type="ARBA" id="ARBA00023136"/>
    </source>
</evidence>
<name>A0ABW5UWV9_9MICO</name>
<evidence type="ECO:0000259" key="8">
    <source>
        <dbReference type="PROSITE" id="PS50893"/>
    </source>
</evidence>
<feature type="transmembrane region" description="Helical" evidence="7">
    <location>
        <begin position="35"/>
        <end position="56"/>
    </location>
</feature>
<dbReference type="PANTHER" id="PTHR24221">
    <property type="entry name" value="ATP-BINDING CASSETTE SUB-FAMILY B"/>
    <property type="match status" value="1"/>
</dbReference>
<keyword evidence="2 7" id="KW-0812">Transmembrane</keyword>
<feature type="domain" description="ABC transporter" evidence="8">
    <location>
        <begin position="353"/>
        <end position="556"/>
    </location>
</feature>
<feature type="domain" description="ABC transmembrane type-1" evidence="9">
    <location>
        <begin position="35"/>
        <end position="316"/>
    </location>
</feature>
<dbReference type="InterPro" id="IPR003439">
    <property type="entry name" value="ABC_transporter-like_ATP-bd"/>
</dbReference>
<dbReference type="InterPro" id="IPR003593">
    <property type="entry name" value="AAA+_ATPase"/>
</dbReference>
<accession>A0ABW5UWV9</accession>
<dbReference type="SUPFAM" id="SSF90123">
    <property type="entry name" value="ABC transporter transmembrane region"/>
    <property type="match status" value="1"/>
</dbReference>
<keyword evidence="3" id="KW-0547">Nucleotide-binding</keyword>